<organism evidence="9 10">
    <name type="scientific">Neofusicoccum ribis</name>
    <dbReference type="NCBI Taxonomy" id="45134"/>
    <lineage>
        <taxon>Eukaryota</taxon>
        <taxon>Fungi</taxon>
        <taxon>Dikarya</taxon>
        <taxon>Ascomycota</taxon>
        <taxon>Pezizomycotina</taxon>
        <taxon>Dothideomycetes</taxon>
        <taxon>Dothideomycetes incertae sedis</taxon>
        <taxon>Botryosphaeriales</taxon>
        <taxon>Botryosphaeriaceae</taxon>
        <taxon>Neofusicoccum</taxon>
    </lineage>
</organism>
<dbReference type="PANTHER" id="PTHR42718">
    <property type="entry name" value="MAJOR FACILITATOR SUPERFAMILY MULTIDRUG TRANSPORTER MFSC"/>
    <property type="match status" value="1"/>
</dbReference>
<evidence type="ECO:0000313" key="9">
    <source>
        <dbReference type="EMBL" id="KAL1632947.1"/>
    </source>
</evidence>
<evidence type="ECO:0000259" key="8">
    <source>
        <dbReference type="PROSITE" id="PS50850"/>
    </source>
</evidence>
<feature type="transmembrane region" description="Helical" evidence="7">
    <location>
        <begin position="398"/>
        <end position="416"/>
    </location>
</feature>
<keyword evidence="10" id="KW-1185">Reference proteome</keyword>
<feature type="transmembrane region" description="Helical" evidence="7">
    <location>
        <begin position="355"/>
        <end position="378"/>
    </location>
</feature>
<keyword evidence="5 7" id="KW-0472">Membrane</keyword>
<feature type="transmembrane region" description="Helical" evidence="7">
    <location>
        <begin position="91"/>
        <end position="119"/>
    </location>
</feature>
<dbReference type="InterPro" id="IPR011701">
    <property type="entry name" value="MFS"/>
</dbReference>
<keyword evidence="2" id="KW-0813">Transport</keyword>
<protein>
    <recommendedName>
        <fullName evidence="8">Major facilitator superfamily (MFS) profile domain-containing protein</fullName>
    </recommendedName>
</protein>
<feature type="transmembrane region" description="Helical" evidence="7">
    <location>
        <begin position="131"/>
        <end position="148"/>
    </location>
</feature>
<dbReference type="Pfam" id="PF07690">
    <property type="entry name" value="MFS_1"/>
    <property type="match status" value="1"/>
</dbReference>
<feature type="transmembrane region" description="Helical" evidence="7">
    <location>
        <begin position="449"/>
        <end position="471"/>
    </location>
</feature>
<dbReference type="SUPFAM" id="SSF103473">
    <property type="entry name" value="MFS general substrate transporter"/>
    <property type="match status" value="1"/>
</dbReference>
<feature type="region of interest" description="Disordered" evidence="6">
    <location>
        <begin position="18"/>
        <end position="84"/>
    </location>
</feature>
<dbReference type="PANTHER" id="PTHR42718:SF9">
    <property type="entry name" value="MAJOR FACILITATOR SUPERFAMILY MULTIDRUG TRANSPORTER MFSC"/>
    <property type="match status" value="1"/>
</dbReference>
<feature type="transmembrane region" description="Helical" evidence="7">
    <location>
        <begin position="423"/>
        <end position="443"/>
    </location>
</feature>
<evidence type="ECO:0000313" key="10">
    <source>
        <dbReference type="Proteomes" id="UP001521116"/>
    </source>
</evidence>
<keyword evidence="4 7" id="KW-1133">Transmembrane helix</keyword>
<evidence type="ECO:0000256" key="7">
    <source>
        <dbReference type="SAM" id="Phobius"/>
    </source>
</evidence>
<feature type="compositionally biased region" description="Basic and acidic residues" evidence="6">
    <location>
        <begin position="40"/>
        <end position="51"/>
    </location>
</feature>
<evidence type="ECO:0000256" key="3">
    <source>
        <dbReference type="ARBA" id="ARBA00022692"/>
    </source>
</evidence>
<comment type="caution">
    <text evidence="9">The sequence shown here is derived from an EMBL/GenBank/DDBJ whole genome shotgun (WGS) entry which is preliminary data.</text>
</comment>
<evidence type="ECO:0000256" key="5">
    <source>
        <dbReference type="ARBA" id="ARBA00023136"/>
    </source>
</evidence>
<feature type="transmembrane region" description="Helical" evidence="7">
    <location>
        <begin position="316"/>
        <end position="334"/>
    </location>
</feature>
<dbReference type="InterPro" id="IPR036259">
    <property type="entry name" value="MFS_trans_sf"/>
</dbReference>
<reference evidence="9 10" key="1">
    <citation type="submission" date="2024-02" db="EMBL/GenBank/DDBJ databases">
        <title>De novo assembly and annotation of 12 fungi associated with fruit tree decline syndrome in Ontario, Canada.</title>
        <authorList>
            <person name="Sulman M."/>
            <person name="Ellouze W."/>
            <person name="Ilyukhin E."/>
        </authorList>
    </citation>
    <scope>NUCLEOTIDE SEQUENCE [LARGE SCALE GENOMIC DNA]</scope>
    <source>
        <strain evidence="9 10">M1-105</strain>
    </source>
</reference>
<evidence type="ECO:0000256" key="1">
    <source>
        <dbReference type="ARBA" id="ARBA00004141"/>
    </source>
</evidence>
<name>A0ABR3T0X5_9PEZI</name>
<evidence type="ECO:0000256" key="6">
    <source>
        <dbReference type="SAM" id="MobiDB-lite"/>
    </source>
</evidence>
<proteinExistence type="predicted"/>
<dbReference type="PROSITE" id="PS50850">
    <property type="entry name" value="MFS"/>
    <property type="match status" value="1"/>
</dbReference>
<feature type="transmembrane region" description="Helical" evidence="7">
    <location>
        <begin position="249"/>
        <end position="272"/>
    </location>
</feature>
<evidence type="ECO:0000256" key="2">
    <source>
        <dbReference type="ARBA" id="ARBA00022448"/>
    </source>
</evidence>
<dbReference type="Proteomes" id="UP001521116">
    <property type="component" value="Unassembled WGS sequence"/>
</dbReference>
<feature type="transmembrane region" description="Helical" evidence="7">
    <location>
        <begin position="160"/>
        <end position="178"/>
    </location>
</feature>
<feature type="compositionally biased region" description="Low complexity" evidence="6">
    <location>
        <begin position="18"/>
        <end position="30"/>
    </location>
</feature>
<feature type="transmembrane region" description="Helical" evidence="7">
    <location>
        <begin position="190"/>
        <end position="210"/>
    </location>
</feature>
<dbReference type="CDD" id="cd17476">
    <property type="entry name" value="MFS_Amf1_MDR_like"/>
    <property type="match status" value="1"/>
</dbReference>
<dbReference type="Gene3D" id="1.20.1250.20">
    <property type="entry name" value="MFS general substrate transporter like domains"/>
    <property type="match status" value="1"/>
</dbReference>
<evidence type="ECO:0000256" key="4">
    <source>
        <dbReference type="ARBA" id="ARBA00022989"/>
    </source>
</evidence>
<accession>A0ABR3T0X5</accession>
<comment type="subcellular location">
    <subcellularLocation>
        <location evidence="1">Membrane</location>
        <topology evidence="1">Multi-pass membrane protein</topology>
    </subcellularLocation>
</comment>
<dbReference type="InterPro" id="IPR020846">
    <property type="entry name" value="MFS_dom"/>
</dbReference>
<feature type="transmembrane region" description="Helical" evidence="7">
    <location>
        <begin position="284"/>
        <end position="304"/>
    </location>
</feature>
<feature type="transmembrane region" description="Helical" evidence="7">
    <location>
        <begin position="546"/>
        <end position="569"/>
    </location>
</feature>
<feature type="transmembrane region" description="Helical" evidence="7">
    <location>
        <begin position="217"/>
        <end position="237"/>
    </location>
</feature>
<sequence length="573" mass="60785">MDIDAGNPALAVNRVASARSSARSDIEAASVAGSASYTAADEKKQRARSNDGQEDAVPSSDSDIGRDEERGAAPAPAQDDHGHPHYSKVRLLSLVLTVTGAAFLNTLGVQAAVIVLPTIGRDLSIPDSRQQWIVSAYSLTFGCFLLLWGRLADVYGKRLIFIWGSAWLTVITVVLPFVKSEIGFDVLRGLQGLGAAANVPTAIGILGVTFPPGRAKNYAFSCYGAGAPLGSIFGNLMGGVIGEYASWKWVFWVLAILAALVTLAGIFIIPPPPIQNPNLTAKSAVDWIGGTLVTVGLMVLMFALTEGNVVGWSTPWVPTLIVASVAILLLFVLWQRYLETKTTQRPLMKVSIFHNLRFSAAMVIMLLFFAAFNNYLIFATYFFQDYLGLSVIQTTLRFIPTGVCGIIIAFATGFFLSRVPGNYILMFGTLSVSVSVLLFATPIPPHTTYWAYGLPAMVLAVFGADTVYPCLTLFTAKSLPQEDQALGGALINAVGQIGRAIGLAIATAVETAVIAAEKGVSVDEVGGEDVESGDSALLSGLRAAEWFTFGLAIAAFALAGVAFRGAGYIGKKH</sequence>
<feature type="domain" description="Major facilitator superfamily (MFS) profile" evidence="8">
    <location>
        <begin position="94"/>
        <end position="573"/>
    </location>
</feature>
<gene>
    <name evidence="9" type="ORF">SLS56_003232</name>
</gene>
<dbReference type="EMBL" id="JAJVDC020000025">
    <property type="protein sequence ID" value="KAL1632947.1"/>
    <property type="molecule type" value="Genomic_DNA"/>
</dbReference>
<dbReference type="Gene3D" id="1.20.1720.10">
    <property type="entry name" value="Multidrug resistance protein D"/>
    <property type="match status" value="1"/>
</dbReference>
<keyword evidence="3 7" id="KW-0812">Transmembrane</keyword>